<reference evidence="1 2" key="1">
    <citation type="submission" date="2020-07" db="EMBL/GenBank/DDBJ databases">
        <title>Genomic Encyclopedia of Type Strains, Phase IV (KMG-V): Genome sequencing to study the core and pangenomes of soil and plant-associated prokaryotes.</title>
        <authorList>
            <person name="Whitman W."/>
        </authorList>
    </citation>
    <scope>NUCLEOTIDE SEQUENCE [LARGE SCALE GENOMIC DNA]</scope>
    <source>
        <strain evidence="1 2">M8UP30</strain>
    </source>
</reference>
<organism evidence="1 2">
    <name type="scientific">Tunturiibacter lichenicola</name>
    <dbReference type="NCBI Taxonomy" id="2051959"/>
    <lineage>
        <taxon>Bacteria</taxon>
        <taxon>Pseudomonadati</taxon>
        <taxon>Acidobacteriota</taxon>
        <taxon>Terriglobia</taxon>
        <taxon>Terriglobales</taxon>
        <taxon>Acidobacteriaceae</taxon>
        <taxon>Tunturiibacter</taxon>
    </lineage>
</organism>
<comment type="caution">
    <text evidence="1">The sequence shown here is derived from an EMBL/GenBank/DDBJ whole genome shotgun (WGS) entry which is preliminary data.</text>
</comment>
<sequence length="206" mass="22449">MTETAEENRTKEATAVLTENMSIGDLFSLVSGGEAETDLKAGLGAEELTDLRKKVPKMISWSSVQEGVTDSLAEAMHVSVLATLANGWKHYSKFMEDVRQSRSNPEMEIVSAIADHSIHSTLHPYVDVRLAGVKVHEIAFDVGLVTTIRGLLLGLKKGEIVSVELGECEWSGKIAVAEVDVLERKLKKLKLPGHLRLQHGIAIPLS</sequence>
<accession>A0A7Y9T3K8</accession>
<evidence type="ECO:0000313" key="2">
    <source>
        <dbReference type="Proteomes" id="UP000534186"/>
    </source>
</evidence>
<dbReference type="Proteomes" id="UP000534186">
    <property type="component" value="Unassembled WGS sequence"/>
</dbReference>
<dbReference type="EMBL" id="JACCCV010000002">
    <property type="protein sequence ID" value="NYF52933.1"/>
    <property type="molecule type" value="Genomic_DNA"/>
</dbReference>
<evidence type="ECO:0000313" key="1">
    <source>
        <dbReference type="EMBL" id="NYF52933.1"/>
    </source>
</evidence>
<name>A0A7Y9T3K8_9BACT</name>
<gene>
    <name evidence="1" type="ORF">HDF12_003332</name>
</gene>
<protein>
    <submittedName>
        <fullName evidence="1">Uncharacterized protein</fullName>
    </submittedName>
</protein>
<dbReference type="AlphaFoldDB" id="A0A7Y9T3K8"/>
<proteinExistence type="predicted"/>